<keyword evidence="10" id="KW-1185">Reference proteome</keyword>
<dbReference type="GO" id="GO:0008311">
    <property type="term" value="F:double-stranded DNA 3'-5' DNA exonuclease activity"/>
    <property type="evidence" value="ECO:0007669"/>
    <property type="project" value="UniProtKB-EC"/>
</dbReference>
<dbReference type="InterPro" id="IPR037493">
    <property type="entry name" value="ExoIII-like"/>
</dbReference>
<accession>A0A3G6J9I8</accession>
<dbReference type="Pfam" id="PF03372">
    <property type="entry name" value="Exo_endo_phos"/>
    <property type="match status" value="1"/>
</dbReference>
<organism evidence="9 10">
    <name type="scientific">Corynebacterium choanae</name>
    <dbReference type="NCBI Taxonomy" id="1862358"/>
    <lineage>
        <taxon>Bacteria</taxon>
        <taxon>Bacillati</taxon>
        <taxon>Actinomycetota</taxon>
        <taxon>Actinomycetes</taxon>
        <taxon>Mycobacteriales</taxon>
        <taxon>Corynebacteriaceae</taxon>
        <taxon>Corynebacterium</taxon>
    </lineage>
</organism>
<keyword evidence="4 6" id="KW-0460">Magnesium</keyword>
<feature type="binding site" evidence="6">
    <location>
        <position position="256"/>
    </location>
    <ligand>
        <name>Mg(2+)</name>
        <dbReference type="ChEBI" id="CHEBI:18420"/>
        <label>1</label>
    </ligand>
</feature>
<feature type="site" description="Important for catalytic activity" evidence="7">
    <location>
        <position position="226"/>
    </location>
</feature>
<dbReference type="EC" id="3.1.11.2" evidence="9"/>
<proteinExistence type="inferred from homology"/>
<feature type="binding site" evidence="6">
    <location>
        <position position="255"/>
    </location>
    <ligand>
        <name>Mg(2+)</name>
        <dbReference type="ChEBI" id="CHEBI:18420"/>
        <label>1</label>
    </ligand>
</feature>
<feature type="active site" description="Proton donor/acceptor" evidence="5">
    <location>
        <position position="157"/>
    </location>
</feature>
<feature type="site" description="Transition state stabilizer" evidence="7">
    <location>
        <position position="159"/>
    </location>
</feature>
<dbReference type="PANTHER" id="PTHR43250:SF2">
    <property type="entry name" value="EXODEOXYRIBONUCLEASE III"/>
    <property type="match status" value="1"/>
</dbReference>
<dbReference type="KEGG" id="ccho:CCHOA_01330"/>
<evidence type="ECO:0000313" key="10">
    <source>
        <dbReference type="Proteomes" id="UP000269019"/>
    </source>
</evidence>
<name>A0A3G6J9I8_9CORY</name>
<evidence type="ECO:0000256" key="5">
    <source>
        <dbReference type="PIRSR" id="PIRSR604808-1"/>
    </source>
</evidence>
<dbReference type="InterPro" id="IPR005135">
    <property type="entry name" value="Endo/exonuclease/phosphatase"/>
</dbReference>
<dbReference type="GO" id="GO:0046872">
    <property type="term" value="F:metal ion binding"/>
    <property type="evidence" value="ECO:0007669"/>
    <property type="project" value="UniProtKB-KW"/>
</dbReference>
<dbReference type="AlphaFoldDB" id="A0A3G6J9I8"/>
<dbReference type="PANTHER" id="PTHR43250">
    <property type="entry name" value="EXODEOXYRIBONUCLEASE III"/>
    <property type="match status" value="1"/>
</dbReference>
<feature type="active site" evidence="5">
    <location>
        <position position="114"/>
    </location>
</feature>
<dbReference type="RefSeq" id="WP_123925940.1">
    <property type="nucleotide sequence ID" value="NZ_CP033896.1"/>
</dbReference>
<dbReference type="InterPro" id="IPR036691">
    <property type="entry name" value="Endo/exonu/phosph_ase_sf"/>
</dbReference>
<evidence type="ECO:0000256" key="2">
    <source>
        <dbReference type="ARBA" id="ARBA00022723"/>
    </source>
</evidence>
<evidence type="ECO:0000259" key="8">
    <source>
        <dbReference type="Pfam" id="PF03372"/>
    </source>
</evidence>
<dbReference type="NCBIfam" id="TIGR00633">
    <property type="entry name" value="xth"/>
    <property type="match status" value="1"/>
</dbReference>
<evidence type="ECO:0000256" key="3">
    <source>
        <dbReference type="ARBA" id="ARBA00022801"/>
    </source>
</evidence>
<evidence type="ECO:0000256" key="1">
    <source>
        <dbReference type="ARBA" id="ARBA00007092"/>
    </source>
</evidence>
<dbReference type="InterPro" id="IPR004808">
    <property type="entry name" value="AP_endonuc_1"/>
</dbReference>
<evidence type="ECO:0000313" key="9">
    <source>
        <dbReference type="EMBL" id="AZA12694.1"/>
    </source>
</evidence>
<gene>
    <name evidence="9" type="primary">xthA</name>
    <name evidence="9" type="ORF">CCHOA_01330</name>
</gene>
<sequence>MRIASWNVNSVRARVDHVTAVLTRNNIDVLALQETKCKAEHFPTEAFAELGYESAQVGFSQWNGVALLSRVGLSNVSTALPYQPGFSKDDDAQPVIEARAITAQCGPVEVTSLYVPHGRGIGDPHYDYKLQFFEAIAETARQKLVDDPHRLAVYVGDFNVAPTDNDVWDRSLFAGHTSVGTAERVAFAELELAGLTEVTGPLTGDQYTYYDYKGARFFRGEGMRIDFHYATAELARRATQASVDITERGTVKTSDHVPLIVDYDLD</sequence>
<keyword evidence="3 9" id="KW-0378">Hydrolase</keyword>
<dbReference type="GO" id="GO:0006281">
    <property type="term" value="P:DNA repair"/>
    <property type="evidence" value="ECO:0007669"/>
    <property type="project" value="InterPro"/>
</dbReference>
<feature type="binding site" evidence="6">
    <location>
        <position position="157"/>
    </location>
    <ligand>
        <name>Mg(2+)</name>
        <dbReference type="ChEBI" id="CHEBI:18420"/>
        <label>1</label>
    </ligand>
</feature>
<comment type="cofactor">
    <cofactor evidence="6">
        <name>Mg(2+)</name>
        <dbReference type="ChEBI" id="CHEBI:18420"/>
    </cofactor>
    <cofactor evidence="6">
        <name>Mn(2+)</name>
        <dbReference type="ChEBI" id="CHEBI:29035"/>
    </cofactor>
    <text evidence="6">Probably binds two magnesium or manganese ions per subunit.</text>
</comment>
<feature type="domain" description="Endonuclease/exonuclease/phosphatase" evidence="8">
    <location>
        <begin position="4"/>
        <end position="256"/>
    </location>
</feature>
<reference evidence="9 10" key="1">
    <citation type="submission" date="2018-11" db="EMBL/GenBank/DDBJ databases">
        <authorList>
            <person name="Kleinhagauer T."/>
            <person name="Glaeser S.P."/>
            <person name="Spergser J."/>
            <person name="Ruckert C."/>
            <person name="Kaempfer P."/>
            <person name="Busse H.-J."/>
        </authorList>
    </citation>
    <scope>NUCLEOTIDE SEQUENCE [LARGE SCALE GENOMIC DNA]</scope>
    <source>
        <strain evidence="9 10">200CH</strain>
    </source>
</reference>
<dbReference type="PROSITE" id="PS51435">
    <property type="entry name" value="AP_NUCLEASE_F1_4"/>
    <property type="match status" value="1"/>
</dbReference>
<feature type="binding site" evidence="6">
    <location>
        <position position="7"/>
    </location>
    <ligand>
        <name>Mg(2+)</name>
        <dbReference type="ChEBI" id="CHEBI:18420"/>
        <label>1</label>
    </ligand>
</feature>
<feature type="binding site" evidence="6">
    <location>
        <position position="159"/>
    </location>
    <ligand>
        <name>Mg(2+)</name>
        <dbReference type="ChEBI" id="CHEBI:18420"/>
        <label>1</label>
    </ligand>
</feature>
<dbReference type="Gene3D" id="3.60.10.10">
    <property type="entry name" value="Endonuclease/exonuclease/phosphatase"/>
    <property type="match status" value="1"/>
</dbReference>
<evidence type="ECO:0000256" key="6">
    <source>
        <dbReference type="PIRSR" id="PIRSR604808-2"/>
    </source>
</evidence>
<dbReference type="Proteomes" id="UP000269019">
    <property type="component" value="Chromosome"/>
</dbReference>
<dbReference type="SUPFAM" id="SSF56219">
    <property type="entry name" value="DNase I-like"/>
    <property type="match status" value="1"/>
</dbReference>
<feature type="binding site" evidence="6">
    <location>
        <position position="34"/>
    </location>
    <ligand>
        <name>Mg(2+)</name>
        <dbReference type="ChEBI" id="CHEBI:18420"/>
        <label>1</label>
    </ligand>
</feature>
<dbReference type="EMBL" id="CP033896">
    <property type="protein sequence ID" value="AZA12694.1"/>
    <property type="molecule type" value="Genomic_DNA"/>
</dbReference>
<keyword evidence="6" id="KW-0464">Manganese</keyword>
<comment type="similarity">
    <text evidence="1">Belongs to the DNA repair enzymes AP/ExoA family.</text>
</comment>
<feature type="site" description="Interaction with DNA substrate" evidence="7">
    <location>
        <position position="256"/>
    </location>
</feature>
<protein>
    <submittedName>
        <fullName evidence="9">Exodeoxyribonuclease III</fullName>
        <ecNumber evidence="9">3.1.11.2</ecNumber>
    </submittedName>
</protein>
<dbReference type="OrthoDB" id="9803914at2"/>
<keyword evidence="2 6" id="KW-0479">Metal-binding</keyword>
<evidence type="ECO:0000256" key="4">
    <source>
        <dbReference type="ARBA" id="ARBA00022842"/>
    </source>
</evidence>
<evidence type="ECO:0000256" key="7">
    <source>
        <dbReference type="PIRSR" id="PIRSR604808-3"/>
    </source>
</evidence>
<feature type="active site" description="Proton acceptor" evidence="5">
    <location>
        <position position="256"/>
    </location>
</feature>